<dbReference type="Proteomes" id="UP000585970">
    <property type="component" value="Unassembled WGS sequence"/>
</dbReference>
<evidence type="ECO:0000313" key="4">
    <source>
        <dbReference type="Proteomes" id="UP000585970"/>
    </source>
</evidence>
<evidence type="ECO:0000313" key="3">
    <source>
        <dbReference type="EMBL" id="MBB4075813.1"/>
    </source>
</evidence>
<comment type="caution">
    <text evidence="3">The sequence shown here is derived from an EMBL/GenBank/DDBJ whole genome shotgun (WGS) entry which is preliminary data.</text>
</comment>
<dbReference type="InterPro" id="IPR008929">
    <property type="entry name" value="Chondroitin_lyas"/>
</dbReference>
<dbReference type="GO" id="GO:0016829">
    <property type="term" value="F:lyase activity"/>
    <property type="evidence" value="ECO:0007669"/>
    <property type="project" value="InterPro"/>
</dbReference>
<dbReference type="GO" id="GO:0030313">
    <property type="term" value="C:cell envelope"/>
    <property type="evidence" value="ECO:0007669"/>
    <property type="project" value="UniProtKB-SubCell"/>
</dbReference>
<dbReference type="Gene3D" id="1.50.10.100">
    <property type="entry name" value="Chondroitin AC/alginate lyase"/>
    <property type="match status" value="1"/>
</dbReference>
<dbReference type="Gene3D" id="2.70.98.70">
    <property type="match status" value="1"/>
</dbReference>
<sequence>MVVAVKVPQVKLAAYIDTLQQVMRRLWVGPLFRWRFSGFRPHKILAHPIDLHAADPMMAHEFYHGRFAFASHIVHSGAVSPFSLIPPTLEWEAALHDFHWLCHMKAAESDLASAHARSLLEDWLDQAGKKVKGLAWSGPVVARRLISWICHSKMLLEGASERFEKRFLRALGLQFRYLRVTICSMEHNDQRLQAAVALTFASLALPVSATVKKKVQTTLIEELSRQILVDGGHISRSPIILLNLLSDLLSLRHLFMRSSETAPRILVDSVERMLPALRFFIHEDQTLAHFNGVGSLVLEQLSALLELDETGGHPFSYARYSGFQRLKANQTTVLADTGKFPPRSVAQQACSGCLSFEMSSQGRRFIINTGVNSDGREDYRHLGRVTAAHSTATLNDCSVGVFYKKNKSGASFLVDGPTDVQVRRIEDSEKIGFIASHNGYVRSFNFIHERGLVLATNGDVIEGFDRFFRPNKGRKRHKRAQSEKDYVAVRFHLHPQVEVNYDGRRVCLAIKNENMKDEQIWYFSSFDAEIYLEDSIDFTESIGSQRTQQIVLYFRPAFQEKVRWRFIRKVFDRKLEHCSNL</sequence>
<dbReference type="RefSeq" id="WP_183193452.1">
    <property type="nucleotide sequence ID" value="NZ_JACIFE010000001.1"/>
</dbReference>
<feature type="domain" description="Heparinase II/III-like C-terminal" evidence="2">
    <location>
        <begin position="312"/>
        <end position="564"/>
    </location>
</feature>
<organism evidence="3 4">
    <name type="scientific">Bartonella fuyuanensis</name>
    <dbReference type="NCBI Taxonomy" id="1460968"/>
    <lineage>
        <taxon>Bacteria</taxon>
        <taxon>Pseudomonadati</taxon>
        <taxon>Pseudomonadota</taxon>
        <taxon>Alphaproteobacteria</taxon>
        <taxon>Hyphomicrobiales</taxon>
        <taxon>Bartonellaceae</taxon>
        <taxon>Bartonella</taxon>
    </lineage>
</organism>
<proteinExistence type="predicted"/>
<reference evidence="3 4" key="1">
    <citation type="submission" date="2020-08" db="EMBL/GenBank/DDBJ databases">
        <title>Genomic Encyclopedia of Type Strains, Phase IV (KMG-IV): sequencing the most valuable type-strain genomes for metagenomic binning, comparative biology and taxonomic classification.</title>
        <authorList>
            <person name="Goeker M."/>
        </authorList>
    </citation>
    <scope>NUCLEOTIDE SEQUENCE [LARGE SCALE GENOMIC DNA]</scope>
    <source>
        <strain evidence="3 4">DSM 100694</strain>
    </source>
</reference>
<comment type="subcellular location">
    <subcellularLocation>
        <location evidence="1">Cell envelope</location>
    </subcellularLocation>
</comment>
<dbReference type="EMBL" id="JACIFE010000001">
    <property type="protein sequence ID" value="MBB4075813.1"/>
    <property type="molecule type" value="Genomic_DNA"/>
</dbReference>
<keyword evidence="4" id="KW-1185">Reference proteome</keyword>
<dbReference type="Pfam" id="PF07940">
    <property type="entry name" value="Hepar_II_III_C"/>
    <property type="match status" value="1"/>
</dbReference>
<protein>
    <submittedName>
        <fullName evidence="3">Putative heparinase superfamily protein</fullName>
    </submittedName>
</protein>
<gene>
    <name evidence="3" type="ORF">GGR08_000094</name>
</gene>
<dbReference type="InterPro" id="IPR012480">
    <property type="entry name" value="Hepar_II_III_C"/>
</dbReference>
<evidence type="ECO:0000259" key="2">
    <source>
        <dbReference type="Pfam" id="PF07940"/>
    </source>
</evidence>
<dbReference type="AlphaFoldDB" id="A0A840DVW4"/>
<accession>A0A840DVW4</accession>
<name>A0A840DVW4_9HYPH</name>
<evidence type="ECO:0000256" key="1">
    <source>
        <dbReference type="ARBA" id="ARBA00004196"/>
    </source>
</evidence>